<dbReference type="AlphaFoldDB" id="A0AAV7SB80"/>
<keyword evidence="2" id="KW-1185">Reference proteome</keyword>
<organism evidence="1 2">
    <name type="scientific">Pleurodeles waltl</name>
    <name type="common">Iberian ribbed newt</name>
    <dbReference type="NCBI Taxonomy" id="8319"/>
    <lineage>
        <taxon>Eukaryota</taxon>
        <taxon>Metazoa</taxon>
        <taxon>Chordata</taxon>
        <taxon>Craniata</taxon>
        <taxon>Vertebrata</taxon>
        <taxon>Euteleostomi</taxon>
        <taxon>Amphibia</taxon>
        <taxon>Batrachia</taxon>
        <taxon>Caudata</taxon>
        <taxon>Salamandroidea</taxon>
        <taxon>Salamandridae</taxon>
        <taxon>Pleurodelinae</taxon>
        <taxon>Pleurodeles</taxon>
    </lineage>
</organism>
<comment type="caution">
    <text evidence="1">The sequence shown here is derived from an EMBL/GenBank/DDBJ whole genome shotgun (WGS) entry which is preliminary data.</text>
</comment>
<sequence length="139" mass="14859">MDNSSRVVEALKVLQEEGREDLLQQGVLEQAWVGLKRPKRASSEGVAAAVMACESPVRSSKKFRQKSVMGRRFAESVNKAVLLEGDEAADSPQCVASGKRGGTKFAQPAGTSFRQRIAIRVRGAADLGAVAVVGRMGMK</sequence>
<proteinExistence type="predicted"/>
<gene>
    <name evidence="1" type="ORF">NDU88_001553</name>
</gene>
<dbReference type="EMBL" id="JANPWB010000008">
    <property type="protein sequence ID" value="KAJ1161065.1"/>
    <property type="molecule type" value="Genomic_DNA"/>
</dbReference>
<accession>A0AAV7SB80</accession>
<dbReference type="Proteomes" id="UP001066276">
    <property type="component" value="Chromosome 4_2"/>
</dbReference>
<protein>
    <submittedName>
        <fullName evidence="1">Uncharacterized protein</fullName>
    </submittedName>
</protein>
<reference evidence="1" key="1">
    <citation type="journal article" date="2022" name="bioRxiv">
        <title>Sequencing and chromosome-scale assembly of the giantPleurodeles waltlgenome.</title>
        <authorList>
            <person name="Brown T."/>
            <person name="Elewa A."/>
            <person name="Iarovenko S."/>
            <person name="Subramanian E."/>
            <person name="Araus A.J."/>
            <person name="Petzold A."/>
            <person name="Susuki M."/>
            <person name="Suzuki K.-i.T."/>
            <person name="Hayashi T."/>
            <person name="Toyoda A."/>
            <person name="Oliveira C."/>
            <person name="Osipova E."/>
            <person name="Leigh N.D."/>
            <person name="Simon A."/>
            <person name="Yun M.H."/>
        </authorList>
    </citation>
    <scope>NUCLEOTIDE SEQUENCE</scope>
    <source>
        <strain evidence="1">20211129_DDA</strain>
        <tissue evidence="1">Liver</tissue>
    </source>
</reference>
<name>A0AAV7SB80_PLEWA</name>
<evidence type="ECO:0000313" key="1">
    <source>
        <dbReference type="EMBL" id="KAJ1161065.1"/>
    </source>
</evidence>
<evidence type="ECO:0000313" key="2">
    <source>
        <dbReference type="Proteomes" id="UP001066276"/>
    </source>
</evidence>